<feature type="transmembrane region" description="Helical" evidence="1">
    <location>
        <begin position="26"/>
        <end position="48"/>
    </location>
</feature>
<dbReference type="Pfam" id="PF07811">
    <property type="entry name" value="TadE"/>
    <property type="match status" value="1"/>
</dbReference>
<keyword evidence="1" id="KW-1133">Transmembrane helix</keyword>
<keyword evidence="1" id="KW-0812">Transmembrane</keyword>
<accession>A0A6B8KEA4</accession>
<dbReference type="EMBL" id="CP046052">
    <property type="protein sequence ID" value="QGM45942.1"/>
    <property type="molecule type" value="Genomic_DNA"/>
</dbReference>
<name>A0A6B8KEA4_9HYPH</name>
<organism evidence="3 4">
    <name type="scientific">Methylocystis heyeri</name>
    <dbReference type="NCBI Taxonomy" id="391905"/>
    <lineage>
        <taxon>Bacteria</taxon>
        <taxon>Pseudomonadati</taxon>
        <taxon>Pseudomonadota</taxon>
        <taxon>Alphaproteobacteria</taxon>
        <taxon>Hyphomicrobiales</taxon>
        <taxon>Methylocystaceae</taxon>
        <taxon>Methylocystis</taxon>
    </lineage>
</organism>
<feature type="domain" description="TadE-like" evidence="2">
    <location>
        <begin position="20"/>
        <end position="61"/>
    </location>
</feature>
<dbReference type="AlphaFoldDB" id="A0A6B8KEA4"/>
<evidence type="ECO:0000259" key="2">
    <source>
        <dbReference type="Pfam" id="PF07811"/>
    </source>
</evidence>
<keyword evidence="1" id="KW-0472">Membrane</keyword>
<keyword evidence="4" id="KW-1185">Reference proteome</keyword>
<dbReference type="Proteomes" id="UP000309061">
    <property type="component" value="Chromosome"/>
</dbReference>
<gene>
    <name evidence="3" type="ORF">H2LOC_009630</name>
</gene>
<evidence type="ECO:0000256" key="1">
    <source>
        <dbReference type="SAM" id="Phobius"/>
    </source>
</evidence>
<protein>
    <submittedName>
        <fullName evidence="3">Pilus assembly protein</fullName>
    </submittedName>
</protein>
<dbReference type="RefSeq" id="WP_136496207.1">
    <property type="nucleotide sequence ID" value="NZ_CP046052.1"/>
</dbReference>
<dbReference type="KEGG" id="mhey:H2LOC_009630"/>
<dbReference type="InterPro" id="IPR012495">
    <property type="entry name" value="TadE-like_dom"/>
</dbReference>
<reference evidence="3 4" key="1">
    <citation type="submission" date="2019-11" db="EMBL/GenBank/DDBJ databases">
        <title>The genome sequence of Methylocystis heyeri.</title>
        <authorList>
            <person name="Oshkin I.Y."/>
            <person name="Miroshnikov K."/>
            <person name="Dedysh S.N."/>
        </authorList>
    </citation>
    <scope>NUCLEOTIDE SEQUENCE [LARGE SCALE GENOMIC DNA]</scope>
    <source>
        <strain evidence="3 4">H2</strain>
    </source>
</reference>
<sequence length="191" mass="19432">MTKIRACSMRLSIWLKEQRGTAGAEFALLAPIYLLLMVGTVDVANALYTDFNLSSALTSAANYALTNASQVNSSGGATLAANLAAIVASSHSTNWANATVTVNNGPAAAITGGVSSTSGTASRADSYYCPTGKLGSLVWNSAYSSAGSVCPSGGLSGKFVVISASRSFTPLLLPSSFFNASGSVWSVVQVQ</sequence>
<proteinExistence type="predicted"/>
<evidence type="ECO:0000313" key="4">
    <source>
        <dbReference type="Proteomes" id="UP000309061"/>
    </source>
</evidence>
<dbReference type="OrthoDB" id="7356451at2"/>
<evidence type="ECO:0000313" key="3">
    <source>
        <dbReference type="EMBL" id="QGM45942.1"/>
    </source>
</evidence>